<dbReference type="Pfam" id="PF15749">
    <property type="entry name" value="MRNIP"/>
    <property type="match status" value="1"/>
</dbReference>
<sequence>MRIYFVKQQKKSSNKWTCVVCNQKQSVRKVFSQGYMAKDLRKFVQSFNMSRKIADEQDYVDQEAALIPTSEADHIGLNEGYQRKRRSDWTEYLDGEEDFNIKQEDEEGIGKFGIAGEESGPMIVTELPKEMFKKSKLKNYDSGPGSGNCCDGNLYKPIFSKKNTSKTSMSQDKESRKYQSTKTAGNSQRSDCMTQVEKEARTSQPTMGKTKASKWNDYMTLDEDGFNFGRERNVGAHHQSYGDWETLMDDDQKVEDDVHPDFM</sequence>
<accession>A0AAV1S5M8</accession>
<keyword evidence="4" id="KW-1185">Reference proteome</keyword>
<dbReference type="GO" id="GO:0005634">
    <property type="term" value="C:nucleus"/>
    <property type="evidence" value="ECO:0007669"/>
    <property type="project" value="TreeGrafter"/>
</dbReference>
<evidence type="ECO:0000313" key="3">
    <source>
        <dbReference type="EMBL" id="CAK7346721.1"/>
    </source>
</evidence>
<dbReference type="EMBL" id="CAWUPB010001173">
    <property type="protein sequence ID" value="CAK7346721.1"/>
    <property type="molecule type" value="Genomic_DNA"/>
</dbReference>
<proteinExistence type="predicted"/>
<comment type="caution">
    <text evidence="3">The sequence shown here is derived from an EMBL/GenBank/DDBJ whole genome shotgun (WGS) entry which is preliminary data.</text>
</comment>
<dbReference type="InterPro" id="IPR032739">
    <property type="entry name" value="MRNIP"/>
</dbReference>
<feature type="region of interest" description="Disordered" evidence="1">
    <location>
        <begin position="161"/>
        <end position="214"/>
    </location>
</feature>
<protein>
    <recommendedName>
        <fullName evidence="2">MRN complex-interacting protein N-terminal domain-containing protein</fullName>
    </recommendedName>
</protein>
<feature type="compositionally biased region" description="Polar residues" evidence="1">
    <location>
        <begin position="161"/>
        <end position="170"/>
    </location>
</feature>
<evidence type="ECO:0000313" key="4">
    <source>
        <dbReference type="Proteomes" id="UP001314170"/>
    </source>
</evidence>
<dbReference type="PANTHER" id="PTHR15863:SF2">
    <property type="entry name" value="MRN COMPLEX-INTERACTING PROTEIN"/>
    <property type="match status" value="1"/>
</dbReference>
<feature type="compositionally biased region" description="Polar residues" evidence="1">
    <location>
        <begin position="178"/>
        <end position="193"/>
    </location>
</feature>
<dbReference type="GO" id="GO:0007095">
    <property type="term" value="P:mitotic G2 DNA damage checkpoint signaling"/>
    <property type="evidence" value="ECO:0007669"/>
    <property type="project" value="TreeGrafter"/>
</dbReference>
<reference evidence="3 4" key="1">
    <citation type="submission" date="2024-01" db="EMBL/GenBank/DDBJ databases">
        <authorList>
            <person name="Waweru B."/>
        </authorList>
    </citation>
    <scope>NUCLEOTIDE SEQUENCE [LARGE SCALE GENOMIC DNA]</scope>
</reference>
<evidence type="ECO:0000259" key="2">
    <source>
        <dbReference type="Pfam" id="PF15749"/>
    </source>
</evidence>
<dbReference type="GO" id="GO:0003682">
    <property type="term" value="F:chromatin binding"/>
    <property type="evidence" value="ECO:0007669"/>
    <property type="project" value="TreeGrafter"/>
</dbReference>
<organism evidence="3 4">
    <name type="scientific">Dovyalis caffra</name>
    <dbReference type="NCBI Taxonomy" id="77055"/>
    <lineage>
        <taxon>Eukaryota</taxon>
        <taxon>Viridiplantae</taxon>
        <taxon>Streptophyta</taxon>
        <taxon>Embryophyta</taxon>
        <taxon>Tracheophyta</taxon>
        <taxon>Spermatophyta</taxon>
        <taxon>Magnoliopsida</taxon>
        <taxon>eudicotyledons</taxon>
        <taxon>Gunneridae</taxon>
        <taxon>Pentapetalae</taxon>
        <taxon>rosids</taxon>
        <taxon>fabids</taxon>
        <taxon>Malpighiales</taxon>
        <taxon>Salicaceae</taxon>
        <taxon>Flacourtieae</taxon>
        <taxon>Dovyalis</taxon>
    </lineage>
</organism>
<name>A0AAV1S5M8_9ROSI</name>
<dbReference type="PANTHER" id="PTHR15863">
    <property type="entry name" value="MRN COMPLEX-INTERACTING PROTEIN"/>
    <property type="match status" value="1"/>
</dbReference>
<evidence type="ECO:0000256" key="1">
    <source>
        <dbReference type="SAM" id="MobiDB-lite"/>
    </source>
</evidence>
<gene>
    <name evidence="3" type="ORF">DCAF_LOCUS19398</name>
</gene>
<feature type="domain" description="MRN complex-interacting protein N-terminal" evidence="2">
    <location>
        <begin position="3"/>
        <end position="60"/>
    </location>
</feature>
<dbReference type="InterPro" id="IPR049472">
    <property type="entry name" value="MRNIP_N"/>
</dbReference>
<dbReference type="AlphaFoldDB" id="A0AAV1S5M8"/>
<dbReference type="Proteomes" id="UP001314170">
    <property type="component" value="Unassembled WGS sequence"/>
</dbReference>